<evidence type="ECO:0000256" key="1">
    <source>
        <dbReference type="SAM" id="MobiDB-lite"/>
    </source>
</evidence>
<evidence type="ECO:0000313" key="4">
    <source>
        <dbReference type="Proteomes" id="UP000381378"/>
    </source>
</evidence>
<dbReference type="EMBL" id="CABVJF010000024">
    <property type="protein sequence ID" value="VVQ21368.1"/>
    <property type="molecule type" value="Genomic_DNA"/>
</dbReference>
<keyword evidence="2" id="KW-1133">Transmembrane helix</keyword>
<keyword evidence="2" id="KW-0812">Transmembrane</keyword>
<organism evidence="3 4">
    <name type="scientific">Pseudomonas fluorescens</name>
    <dbReference type="NCBI Taxonomy" id="294"/>
    <lineage>
        <taxon>Bacteria</taxon>
        <taxon>Pseudomonadati</taxon>
        <taxon>Pseudomonadota</taxon>
        <taxon>Gammaproteobacteria</taxon>
        <taxon>Pseudomonadales</taxon>
        <taxon>Pseudomonadaceae</taxon>
        <taxon>Pseudomonas</taxon>
    </lineage>
</organism>
<sequence>MPWKYRYGSGQSHSYPDRPTCPSKSSGMKKSLFIIALTLLTALFVGYYEVLEDAETRSVVFIKQSPTFQVKFRHLFANDADDKPLSQLSNQERQAVINYCKYRLGVTTDLKTQDELEVCKQR</sequence>
<feature type="transmembrane region" description="Helical" evidence="2">
    <location>
        <begin position="32"/>
        <end position="50"/>
    </location>
</feature>
<gene>
    <name evidence="3" type="ORF">PS928_05164</name>
</gene>
<dbReference type="Proteomes" id="UP000381378">
    <property type="component" value="Unassembled WGS sequence"/>
</dbReference>
<accession>A0A5E7VFF0</accession>
<dbReference type="AlphaFoldDB" id="A0A5E7VFF0"/>
<keyword evidence="2" id="KW-0472">Membrane</keyword>
<feature type="region of interest" description="Disordered" evidence="1">
    <location>
        <begin position="1"/>
        <end position="26"/>
    </location>
</feature>
<proteinExistence type="predicted"/>
<evidence type="ECO:0000313" key="3">
    <source>
        <dbReference type="EMBL" id="VVQ21368.1"/>
    </source>
</evidence>
<evidence type="ECO:0000256" key="2">
    <source>
        <dbReference type="SAM" id="Phobius"/>
    </source>
</evidence>
<reference evidence="3 4" key="1">
    <citation type="submission" date="2019-09" db="EMBL/GenBank/DDBJ databases">
        <authorList>
            <person name="Chandra G."/>
            <person name="Truman W A."/>
        </authorList>
    </citation>
    <scope>NUCLEOTIDE SEQUENCE [LARGE SCALE GENOMIC DNA]</scope>
    <source>
        <strain evidence="3">PS928</strain>
    </source>
</reference>
<name>A0A5E7VFF0_PSEFL</name>
<protein>
    <submittedName>
        <fullName evidence="3">Uncharacterized protein</fullName>
    </submittedName>
</protein>